<proteinExistence type="predicted"/>
<dbReference type="Gene3D" id="3.40.50.300">
    <property type="entry name" value="P-loop containing nucleotide triphosphate hydrolases"/>
    <property type="match status" value="1"/>
</dbReference>
<keyword evidence="2" id="KW-1185">Reference proteome</keyword>
<dbReference type="OrthoDB" id="1441538at2"/>
<protein>
    <submittedName>
        <fullName evidence="1">Sulfotransferase</fullName>
    </submittedName>
</protein>
<dbReference type="Proteomes" id="UP000308488">
    <property type="component" value="Unassembled WGS sequence"/>
</dbReference>
<keyword evidence="1" id="KW-0808">Transferase</keyword>
<evidence type="ECO:0000313" key="1">
    <source>
        <dbReference type="EMBL" id="TKV67265.1"/>
    </source>
</evidence>
<dbReference type="GO" id="GO:0016740">
    <property type="term" value="F:transferase activity"/>
    <property type="evidence" value="ECO:0007669"/>
    <property type="project" value="UniProtKB-KW"/>
</dbReference>
<dbReference type="AlphaFoldDB" id="A0A4V6CVB5"/>
<accession>A0A4V6CVB5</accession>
<dbReference type="EMBL" id="SZYH01000001">
    <property type="protein sequence ID" value="TKV67265.1"/>
    <property type="molecule type" value="Genomic_DNA"/>
</dbReference>
<dbReference type="Pfam" id="PF13469">
    <property type="entry name" value="Sulfotransfer_3"/>
    <property type="match status" value="1"/>
</dbReference>
<sequence length="65" mass="7416">MRIEYILKVFPDAQFVVIHRAPCAVINSFINGWRDTGLARTGQLNRSGNRLQAVGRIRSSCRKRT</sequence>
<dbReference type="RefSeq" id="WP_137434684.1">
    <property type="nucleotide sequence ID" value="NZ_JANRHC010000005.1"/>
</dbReference>
<dbReference type="InterPro" id="IPR027417">
    <property type="entry name" value="P-loop_NTPase"/>
</dbReference>
<name>A0A4V6CVB5_9GAMM</name>
<evidence type="ECO:0000313" key="2">
    <source>
        <dbReference type="Proteomes" id="UP000308488"/>
    </source>
</evidence>
<organism evidence="1 2">
    <name type="scientific">Marinobacter panjinensis</name>
    <dbReference type="NCBI Taxonomy" id="2576384"/>
    <lineage>
        <taxon>Bacteria</taxon>
        <taxon>Pseudomonadati</taxon>
        <taxon>Pseudomonadota</taxon>
        <taxon>Gammaproteobacteria</taxon>
        <taxon>Pseudomonadales</taxon>
        <taxon>Marinobacteraceae</taxon>
        <taxon>Marinobacter</taxon>
    </lineage>
</organism>
<reference evidence="1 2" key="1">
    <citation type="submission" date="2019-05" db="EMBL/GenBank/DDBJ databases">
        <title>Marinobacter panjinensis sp. nov., a moderately halophilic bacterium isolated from sea tidal flat environment.</title>
        <authorList>
            <person name="Yang W."/>
            <person name="An M."/>
            <person name="He W."/>
            <person name="Luo X."/>
            <person name="Zhu L."/>
            <person name="Chen G."/>
            <person name="Zhang Y."/>
            <person name="Wang Y."/>
        </authorList>
    </citation>
    <scope>NUCLEOTIDE SEQUENCE [LARGE SCALE GENOMIC DNA]</scope>
    <source>
        <strain evidence="1 2">PJ-16</strain>
    </source>
</reference>
<gene>
    <name evidence="1" type="ORF">FDP08_03765</name>
</gene>
<comment type="caution">
    <text evidence="1">The sequence shown here is derived from an EMBL/GenBank/DDBJ whole genome shotgun (WGS) entry which is preliminary data.</text>
</comment>